<proteinExistence type="predicted"/>
<comment type="caution">
    <text evidence="1">The sequence shown here is derived from an EMBL/GenBank/DDBJ whole genome shotgun (WGS) entry which is preliminary data.</text>
</comment>
<dbReference type="InParanoid" id="A0A0V0QXF5"/>
<dbReference type="AlphaFoldDB" id="A0A0V0QXF5"/>
<sequence length="417" mass="49310">MKQLHKQKLEELKQDLENQVDVTQNELPLDLIKKEENYPLTHSDYAHFQKQNKYGKVNILNYKNSKITMVGTQYQFLPIKNIYKILRHSKPDVICLQVRPDQILNNFVVNIKNPETGYFSSSRYFKQIQKDGFEIMPSSQHRKRILQDLQKNNIFVSQIQNKDEQHYQNYQQQIKKQYKPYQHKERLSLDTIATASFYAERNNIPLILMDLPEIVFRQEIANQNTVMQLQQLFTKCARLIAREPDLKPHTPLSMAFQLYPQIFLEKSDQYMATVLQALHAKKFKNITCFLGNTQSDSLAEILSHRKTHHLADELAPAKVKHSLVRDITAEEIVEKHSILDVLMHGKDIVQDFENLEFQTTYEMIQRYGNPDHTDVTRLNKLRLLHYKLIQKYAKFAQQEYQIGQSLLKKEFLKKIGY</sequence>
<name>A0A0V0QXF5_PSEPJ</name>
<keyword evidence="2" id="KW-1185">Reference proteome</keyword>
<evidence type="ECO:0000313" key="1">
    <source>
        <dbReference type="EMBL" id="KRX06902.1"/>
    </source>
</evidence>
<organism evidence="1 2">
    <name type="scientific">Pseudocohnilembus persalinus</name>
    <name type="common">Ciliate</name>
    <dbReference type="NCBI Taxonomy" id="266149"/>
    <lineage>
        <taxon>Eukaryota</taxon>
        <taxon>Sar</taxon>
        <taxon>Alveolata</taxon>
        <taxon>Ciliophora</taxon>
        <taxon>Intramacronucleata</taxon>
        <taxon>Oligohymenophorea</taxon>
        <taxon>Scuticociliatia</taxon>
        <taxon>Philasterida</taxon>
        <taxon>Pseudocohnilembidae</taxon>
        <taxon>Pseudocohnilembus</taxon>
    </lineage>
</organism>
<evidence type="ECO:0000313" key="2">
    <source>
        <dbReference type="Proteomes" id="UP000054937"/>
    </source>
</evidence>
<accession>A0A0V0QXF5</accession>
<dbReference type="OMA" id="QYKEFAY"/>
<dbReference type="OrthoDB" id="290868at2759"/>
<gene>
    <name evidence="1" type="ORF">PPERSA_11547</name>
</gene>
<dbReference type="Proteomes" id="UP000054937">
    <property type="component" value="Unassembled WGS sequence"/>
</dbReference>
<reference evidence="1 2" key="1">
    <citation type="journal article" date="2015" name="Sci. Rep.">
        <title>Genome of the facultative scuticociliatosis pathogen Pseudocohnilembus persalinus provides insight into its virulence through horizontal gene transfer.</title>
        <authorList>
            <person name="Xiong J."/>
            <person name="Wang G."/>
            <person name="Cheng J."/>
            <person name="Tian M."/>
            <person name="Pan X."/>
            <person name="Warren A."/>
            <person name="Jiang C."/>
            <person name="Yuan D."/>
            <person name="Miao W."/>
        </authorList>
    </citation>
    <scope>NUCLEOTIDE SEQUENCE [LARGE SCALE GENOMIC DNA]</scope>
    <source>
        <strain evidence="1">36N120E</strain>
    </source>
</reference>
<dbReference type="EMBL" id="LDAU01000091">
    <property type="protein sequence ID" value="KRX06902.1"/>
    <property type="molecule type" value="Genomic_DNA"/>
</dbReference>
<protein>
    <submittedName>
        <fullName evidence="1">Uncharacterized protein</fullName>
    </submittedName>
</protein>